<dbReference type="GO" id="GO:0046052">
    <property type="term" value="P:UTP catabolic process"/>
    <property type="evidence" value="ECO:0007669"/>
    <property type="project" value="TreeGrafter"/>
</dbReference>
<organism evidence="2 3">
    <name type="scientific">Anaeromicropila herbilytica</name>
    <dbReference type="NCBI Taxonomy" id="2785025"/>
    <lineage>
        <taxon>Bacteria</taxon>
        <taxon>Bacillati</taxon>
        <taxon>Bacillota</taxon>
        <taxon>Clostridia</taxon>
        <taxon>Lachnospirales</taxon>
        <taxon>Lachnospiraceae</taxon>
        <taxon>Anaeromicropila</taxon>
    </lineage>
</organism>
<reference evidence="2 3" key="1">
    <citation type="submission" date="2020-11" db="EMBL/GenBank/DDBJ databases">
        <title>Draft genome sequencing of a Lachnospiraceae strain isolated from anoxic soil subjected to BSD treatment.</title>
        <authorList>
            <person name="Uek A."/>
            <person name="Tonouchi A."/>
        </authorList>
    </citation>
    <scope>NUCLEOTIDE SEQUENCE [LARGE SCALE GENOMIC DNA]</scope>
    <source>
        <strain evidence="2 3">TB5</strain>
    </source>
</reference>
<dbReference type="GO" id="GO:0047429">
    <property type="term" value="F:nucleoside triphosphate diphosphatase activity"/>
    <property type="evidence" value="ECO:0007669"/>
    <property type="project" value="TreeGrafter"/>
</dbReference>
<protein>
    <recommendedName>
        <fullName evidence="1">NTP pyrophosphohydrolase MazG-like domain-containing protein</fullName>
    </recommendedName>
</protein>
<feature type="domain" description="NTP pyrophosphohydrolase MazG-like" evidence="1">
    <location>
        <begin position="38"/>
        <end position="111"/>
    </location>
</feature>
<dbReference type="GO" id="GO:0046076">
    <property type="term" value="P:dTTP catabolic process"/>
    <property type="evidence" value="ECO:0007669"/>
    <property type="project" value="TreeGrafter"/>
</dbReference>
<dbReference type="GO" id="GO:0046061">
    <property type="term" value="P:dATP catabolic process"/>
    <property type="evidence" value="ECO:0007669"/>
    <property type="project" value="TreeGrafter"/>
</dbReference>
<dbReference type="Pfam" id="PF03819">
    <property type="entry name" value="MazG"/>
    <property type="match status" value="1"/>
</dbReference>
<evidence type="ECO:0000259" key="1">
    <source>
        <dbReference type="Pfam" id="PF03819"/>
    </source>
</evidence>
<dbReference type="NCBIfam" id="TIGR00444">
    <property type="entry name" value="mazG"/>
    <property type="match status" value="1"/>
</dbReference>
<name>A0A7R7EHS9_9FIRM</name>
<dbReference type="GO" id="GO:0046081">
    <property type="term" value="P:dUTP catabolic process"/>
    <property type="evidence" value="ECO:0007669"/>
    <property type="project" value="TreeGrafter"/>
</dbReference>
<dbReference type="PANTHER" id="PTHR30522:SF0">
    <property type="entry name" value="NUCLEOSIDE TRIPHOSPHATE PYROPHOSPHOHYDROLASE"/>
    <property type="match status" value="1"/>
</dbReference>
<dbReference type="Proteomes" id="UP000595897">
    <property type="component" value="Chromosome"/>
</dbReference>
<dbReference type="FunFam" id="1.10.287.1080:FF:000001">
    <property type="entry name" value="Nucleoside triphosphate pyrophosphohydrolase"/>
    <property type="match status" value="1"/>
</dbReference>
<evidence type="ECO:0000313" key="3">
    <source>
        <dbReference type="Proteomes" id="UP000595897"/>
    </source>
</evidence>
<gene>
    <name evidence="2" type="ORF">bsdtb5_02750</name>
</gene>
<dbReference type="EMBL" id="AP024169">
    <property type="protein sequence ID" value="BCN28980.1"/>
    <property type="molecule type" value="Genomic_DNA"/>
</dbReference>
<dbReference type="NCBIfam" id="NF007113">
    <property type="entry name" value="PRK09562.1"/>
    <property type="match status" value="1"/>
</dbReference>
<evidence type="ECO:0000313" key="2">
    <source>
        <dbReference type="EMBL" id="BCN28980.1"/>
    </source>
</evidence>
<dbReference type="CDD" id="cd11528">
    <property type="entry name" value="NTP-PPase_MazG_Nterm"/>
    <property type="match status" value="1"/>
</dbReference>
<dbReference type="InterPro" id="IPR011551">
    <property type="entry name" value="NTP_PyrPHydrolase_MazG"/>
</dbReference>
<dbReference type="SUPFAM" id="SSF101386">
    <property type="entry name" value="all-alpha NTP pyrophosphatases"/>
    <property type="match status" value="1"/>
</dbReference>
<dbReference type="RefSeq" id="WP_271714280.1">
    <property type="nucleotide sequence ID" value="NZ_AP024169.1"/>
</dbReference>
<dbReference type="PANTHER" id="PTHR30522">
    <property type="entry name" value="NUCLEOSIDE TRIPHOSPHATE PYROPHOSPHOHYDROLASE"/>
    <property type="match status" value="1"/>
</dbReference>
<sequence length="236" mass="27108">MIDKIQNNDSSKKYSFDEFIDIIRILRGENGCPWDKEQTHESLKTPMIEECYEAVEAINNKDISNLREELGDILLQIALHSVIAEEEKEFTINDVIDEVAKKMIRRHPHVFSKEQVANTEEVLERWESIKKEEKQEESEIESIKKVPRAFPASIRAQKVLKKAARAGYGVNTYEEALEKIQEALHDMKTLREEPSKDEIDDKYGSLLLGIVNLSIFLGSNAENSLTNATDKFINNL</sequence>
<dbReference type="InterPro" id="IPR004518">
    <property type="entry name" value="MazG-like_dom"/>
</dbReference>
<keyword evidence="3" id="KW-1185">Reference proteome</keyword>
<accession>A0A7R7EHS9</accession>
<dbReference type="AlphaFoldDB" id="A0A7R7EHS9"/>
<dbReference type="GO" id="GO:0046047">
    <property type="term" value="P:TTP catabolic process"/>
    <property type="evidence" value="ECO:0007669"/>
    <property type="project" value="TreeGrafter"/>
</dbReference>
<dbReference type="KEGG" id="ahb:bsdtb5_02750"/>
<proteinExistence type="predicted"/>
<dbReference type="Gene3D" id="1.10.287.1080">
    <property type="entry name" value="MazG-like"/>
    <property type="match status" value="2"/>
</dbReference>
<dbReference type="InterPro" id="IPR048015">
    <property type="entry name" value="NTP-PPase_MazG-like_N"/>
</dbReference>
<dbReference type="GO" id="GO:0006950">
    <property type="term" value="P:response to stress"/>
    <property type="evidence" value="ECO:0007669"/>
    <property type="project" value="UniProtKB-ARBA"/>
</dbReference>
<dbReference type="GO" id="GO:0006203">
    <property type="term" value="P:dGTP catabolic process"/>
    <property type="evidence" value="ECO:0007669"/>
    <property type="project" value="TreeGrafter"/>
</dbReference>